<feature type="region of interest" description="Disordered" evidence="1">
    <location>
        <begin position="1"/>
        <end position="33"/>
    </location>
</feature>
<dbReference type="EMBL" id="JAMSHJ010000001">
    <property type="protein sequence ID" value="KAI5442166.1"/>
    <property type="molecule type" value="Genomic_DNA"/>
</dbReference>
<proteinExistence type="predicted"/>
<evidence type="ECO:0000313" key="3">
    <source>
        <dbReference type="Proteomes" id="UP001058974"/>
    </source>
</evidence>
<evidence type="ECO:0000313" key="2">
    <source>
        <dbReference type="EMBL" id="KAI5442166.1"/>
    </source>
</evidence>
<reference evidence="2 3" key="1">
    <citation type="journal article" date="2022" name="Nat. Genet.">
        <title>Improved pea reference genome and pan-genome highlight genomic features and evolutionary characteristics.</title>
        <authorList>
            <person name="Yang T."/>
            <person name="Liu R."/>
            <person name="Luo Y."/>
            <person name="Hu S."/>
            <person name="Wang D."/>
            <person name="Wang C."/>
            <person name="Pandey M.K."/>
            <person name="Ge S."/>
            <person name="Xu Q."/>
            <person name="Li N."/>
            <person name="Li G."/>
            <person name="Huang Y."/>
            <person name="Saxena R.K."/>
            <person name="Ji Y."/>
            <person name="Li M."/>
            <person name="Yan X."/>
            <person name="He Y."/>
            <person name="Liu Y."/>
            <person name="Wang X."/>
            <person name="Xiang C."/>
            <person name="Varshney R.K."/>
            <person name="Ding H."/>
            <person name="Gao S."/>
            <person name="Zong X."/>
        </authorList>
    </citation>
    <scope>NUCLEOTIDE SEQUENCE [LARGE SCALE GENOMIC DNA]</scope>
    <source>
        <strain evidence="2 3">cv. Zhongwan 6</strain>
    </source>
</reference>
<organism evidence="2 3">
    <name type="scientific">Pisum sativum</name>
    <name type="common">Garden pea</name>
    <name type="synonym">Lathyrus oleraceus</name>
    <dbReference type="NCBI Taxonomy" id="3888"/>
    <lineage>
        <taxon>Eukaryota</taxon>
        <taxon>Viridiplantae</taxon>
        <taxon>Streptophyta</taxon>
        <taxon>Embryophyta</taxon>
        <taxon>Tracheophyta</taxon>
        <taxon>Spermatophyta</taxon>
        <taxon>Magnoliopsida</taxon>
        <taxon>eudicotyledons</taxon>
        <taxon>Gunneridae</taxon>
        <taxon>Pentapetalae</taxon>
        <taxon>rosids</taxon>
        <taxon>fabids</taxon>
        <taxon>Fabales</taxon>
        <taxon>Fabaceae</taxon>
        <taxon>Papilionoideae</taxon>
        <taxon>50 kb inversion clade</taxon>
        <taxon>NPAAA clade</taxon>
        <taxon>Hologalegina</taxon>
        <taxon>IRL clade</taxon>
        <taxon>Fabeae</taxon>
        <taxon>Lathyrus</taxon>
    </lineage>
</organism>
<keyword evidence="3" id="KW-1185">Reference proteome</keyword>
<dbReference type="AlphaFoldDB" id="A0A9D4YM70"/>
<feature type="region of interest" description="Disordered" evidence="1">
    <location>
        <begin position="177"/>
        <end position="219"/>
    </location>
</feature>
<name>A0A9D4YM70_PEA</name>
<protein>
    <recommendedName>
        <fullName evidence="4">Retrotransposon gag domain-containing protein</fullName>
    </recommendedName>
</protein>
<dbReference type="Gramene" id="Psat01G0129000-T1">
    <property type="protein sequence ID" value="KAI5442166.1"/>
    <property type="gene ID" value="KIW84_011290"/>
</dbReference>
<evidence type="ECO:0008006" key="4">
    <source>
        <dbReference type="Google" id="ProtNLM"/>
    </source>
</evidence>
<evidence type="ECO:0000256" key="1">
    <source>
        <dbReference type="SAM" id="MobiDB-lite"/>
    </source>
</evidence>
<sequence>MVQNTRNARRGTSVGRDASRGVGRNVSGEATPEGVANIQIGREDHSHAGMNSQADTRDVRELVAAVLVQTQQNAQILKITRDHQLFQQQQRETVHEDTRLNSFLKVGEYTRKFESLLKYSKFYRLQPREEWMCEKYQDRLKYDIQRAVLPLHIMRFGELIERCLELEGIDNRKNRYGSRVPTRNNNHKGHFNRGHGGRTLQGGRPYQRPTPYHNQILGG</sequence>
<comment type="caution">
    <text evidence="2">The sequence shown here is derived from an EMBL/GenBank/DDBJ whole genome shotgun (WGS) entry which is preliminary data.</text>
</comment>
<dbReference type="Proteomes" id="UP001058974">
    <property type="component" value="Chromosome 1"/>
</dbReference>
<gene>
    <name evidence="2" type="ORF">KIW84_011290</name>
</gene>
<accession>A0A9D4YM70</accession>
<feature type="compositionally biased region" description="Basic residues" evidence="1">
    <location>
        <begin position="185"/>
        <end position="196"/>
    </location>
</feature>